<name>A0A915J8H6_ROMCU</name>
<protein>
    <submittedName>
        <fullName evidence="2">Uncharacterized protein</fullName>
    </submittedName>
</protein>
<dbReference type="WBParaSite" id="nRc.2.0.1.t22024-RA">
    <property type="protein sequence ID" value="nRc.2.0.1.t22024-RA"/>
    <property type="gene ID" value="nRc.2.0.1.g22024"/>
</dbReference>
<reference evidence="2" key="1">
    <citation type="submission" date="2022-11" db="UniProtKB">
        <authorList>
            <consortium name="WormBaseParasite"/>
        </authorList>
    </citation>
    <scope>IDENTIFICATION</scope>
</reference>
<evidence type="ECO:0000313" key="1">
    <source>
        <dbReference type="Proteomes" id="UP000887565"/>
    </source>
</evidence>
<keyword evidence="1" id="KW-1185">Reference proteome</keyword>
<organism evidence="1 2">
    <name type="scientific">Romanomermis culicivorax</name>
    <name type="common">Nematode worm</name>
    <dbReference type="NCBI Taxonomy" id="13658"/>
    <lineage>
        <taxon>Eukaryota</taxon>
        <taxon>Metazoa</taxon>
        <taxon>Ecdysozoa</taxon>
        <taxon>Nematoda</taxon>
        <taxon>Enoplea</taxon>
        <taxon>Dorylaimia</taxon>
        <taxon>Mermithida</taxon>
        <taxon>Mermithoidea</taxon>
        <taxon>Mermithidae</taxon>
        <taxon>Romanomermis</taxon>
    </lineage>
</organism>
<sequence>MLQTKYRLIIKNQSRQTFYKKQTIDMHLYEGDSAFDTAICNDLEYMLKTHKLELTVNRLLNYTSEMSLHADSVYEILSGSGQAIGNTISGAGQVLEHMEAHLIRLYDLKTVSIYT</sequence>
<evidence type="ECO:0000313" key="2">
    <source>
        <dbReference type="WBParaSite" id="nRc.2.0.1.t22024-RA"/>
    </source>
</evidence>
<dbReference type="Proteomes" id="UP000887565">
    <property type="component" value="Unplaced"/>
</dbReference>
<accession>A0A915J8H6</accession>
<proteinExistence type="predicted"/>
<dbReference type="AlphaFoldDB" id="A0A915J8H6"/>